<keyword evidence="1" id="KW-1133">Transmembrane helix</keyword>
<keyword evidence="1" id="KW-0472">Membrane</keyword>
<dbReference type="Proteomes" id="UP000199416">
    <property type="component" value="Unassembled WGS sequence"/>
</dbReference>
<accession>A0A1G6P2L8</accession>
<keyword evidence="1" id="KW-0812">Transmembrane</keyword>
<gene>
    <name evidence="2" type="ORF">SAMN05660690_2345</name>
</gene>
<sequence>MLVASSQQSARPRKAEPVLITQAEPSLVEQHAARKRRYVLTMAVRGISLVLAAVFYQTVWLMIIFAVLGTVLPWIAVVMANDRPPKKKLDAHRYVAPRPDRILEAPPRERRVIEGGRVIDG</sequence>
<reference evidence="3" key="1">
    <citation type="submission" date="2016-10" db="EMBL/GenBank/DDBJ databases">
        <authorList>
            <person name="Varghese N."/>
            <person name="Submissions S."/>
        </authorList>
    </citation>
    <scope>NUCLEOTIDE SEQUENCE [LARGE SCALE GENOMIC DNA]</scope>
    <source>
        <strain evidence="3">DSM 45421</strain>
    </source>
</reference>
<proteinExistence type="predicted"/>
<dbReference type="AlphaFoldDB" id="A0A1G6P2L8"/>
<dbReference type="STRING" id="1190417.SAMN05660690_2345"/>
<feature type="transmembrane region" description="Helical" evidence="1">
    <location>
        <begin position="38"/>
        <end position="56"/>
    </location>
</feature>
<evidence type="ECO:0000256" key="1">
    <source>
        <dbReference type="SAM" id="Phobius"/>
    </source>
</evidence>
<dbReference type="InterPro" id="IPR021449">
    <property type="entry name" value="DUF3099"/>
</dbReference>
<name>A0A1G6P2L8_9ACTN</name>
<dbReference type="Pfam" id="PF11298">
    <property type="entry name" value="DUF3099"/>
    <property type="match status" value="1"/>
</dbReference>
<feature type="transmembrane region" description="Helical" evidence="1">
    <location>
        <begin position="62"/>
        <end position="80"/>
    </location>
</feature>
<dbReference type="RefSeq" id="WP_245692086.1">
    <property type="nucleotide sequence ID" value="NZ_FMZF01000003.1"/>
</dbReference>
<dbReference type="EMBL" id="FMZF01000003">
    <property type="protein sequence ID" value="SDC73677.1"/>
    <property type="molecule type" value="Genomic_DNA"/>
</dbReference>
<protein>
    <recommendedName>
        <fullName evidence="4">DUF3099 domain-containing protein</fullName>
    </recommendedName>
</protein>
<evidence type="ECO:0000313" key="3">
    <source>
        <dbReference type="Proteomes" id="UP000199416"/>
    </source>
</evidence>
<evidence type="ECO:0000313" key="2">
    <source>
        <dbReference type="EMBL" id="SDC73677.1"/>
    </source>
</evidence>
<keyword evidence="3" id="KW-1185">Reference proteome</keyword>
<evidence type="ECO:0008006" key="4">
    <source>
        <dbReference type="Google" id="ProtNLM"/>
    </source>
</evidence>
<organism evidence="2 3">
    <name type="scientific">Geodermatophilus telluris</name>
    <dbReference type="NCBI Taxonomy" id="1190417"/>
    <lineage>
        <taxon>Bacteria</taxon>
        <taxon>Bacillati</taxon>
        <taxon>Actinomycetota</taxon>
        <taxon>Actinomycetes</taxon>
        <taxon>Geodermatophilales</taxon>
        <taxon>Geodermatophilaceae</taxon>
        <taxon>Geodermatophilus</taxon>
    </lineage>
</organism>